<feature type="transmembrane region" description="Helical" evidence="1">
    <location>
        <begin position="70"/>
        <end position="87"/>
    </location>
</feature>
<reference evidence="2 3" key="1">
    <citation type="submission" date="2023-12" db="EMBL/GenBank/DDBJ databases">
        <title>Novel species of the genus Arcicella isolated from rivers.</title>
        <authorList>
            <person name="Lu H."/>
        </authorList>
    </citation>
    <scope>NUCLEOTIDE SEQUENCE [LARGE SCALE GENOMIC DNA]</scope>
    <source>
        <strain evidence="2 3">LMG 21963</strain>
    </source>
</reference>
<name>A0ABU5QUY8_9BACT</name>
<evidence type="ECO:0000313" key="2">
    <source>
        <dbReference type="EMBL" id="MEA5260660.1"/>
    </source>
</evidence>
<dbReference type="Proteomes" id="UP001304671">
    <property type="component" value="Unassembled WGS sequence"/>
</dbReference>
<gene>
    <name evidence="2" type="ORF">VB264_22875</name>
</gene>
<keyword evidence="1" id="KW-1133">Transmembrane helix</keyword>
<keyword evidence="1" id="KW-0812">Transmembrane</keyword>
<feature type="transmembrane region" description="Helical" evidence="1">
    <location>
        <begin position="37"/>
        <end position="58"/>
    </location>
</feature>
<sequence>MHNIFASILKRGFYASLKNNYIEKTPEQHFQAVKKSIALCVSFCLIFMPVGGLIMLIIKLNGGEVKPSSPFVILIAVASIYIIDKSVKKYLDTFSLSDIEEKDPSKHKTLGGQYIWIVLGIITLMVFCMFLIRITYLG</sequence>
<evidence type="ECO:0000256" key="1">
    <source>
        <dbReference type="SAM" id="Phobius"/>
    </source>
</evidence>
<comment type="caution">
    <text evidence="2">The sequence shown here is derived from an EMBL/GenBank/DDBJ whole genome shotgun (WGS) entry which is preliminary data.</text>
</comment>
<dbReference type="EMBL" id="JAYFUL010000062">
    <property type="protein sequence ID" value="MEA5260660.1"/>
    <property type="molecule type" value="Genomic_DNA"/>
</dbReference>
<protein>
    <submittedName>
        <fullName evidence="2">Uncharacterized protein</fullName>
    </submittedName>
</protein>
<feature type="transmembrane region" description="Helical" evidence="1">
    <location>
        <begin position="114"/>
        <end position="136"/>
    </location>
</feature>
<proteinExistence type="predicted"/>
<keyword evidence="1" id="KW-0472">Membrane</keyword>
<keyword evidence="3" id="KW-1185">Reference proteome</keyword>
<evidence type="ECO:0000313" key="3">
    <source>
        <dbReference type="Proteomes" id="UP001304671"/>
    </source>
</evidence>
<organism evidence="2 3">
    <name type="scientific">Arcicella aquatica</name>
    <dbReference type="NCBI Taxonomy" id="217141"/>
    <lineage>
        <taxon>Bacteria</taxon>
        <taxon>Pseudomonadati</taxon>
        <taxon>Bacteroidota</taxon>
        <taxon>Cytophagia</taxon>
        <taxon>Cytophagales</taxon>
        <taxon>Flectobacillaceae</taxon>
        <taxon>Arcicella</taxon>
    </lineage>
</organism>
<accession>A0ABU5QUY8</accession>
<dbReference type="RefSeq" id="WP_323253378.1">
    <property type="nucleotide sequence ID" value="NZ_JAYFUL010000062.1"/>
</dbReference>